<accession>A0ACC1QBV7</accession>
<name>A0ACC1QBV7_9HYPO</name>
<comment type="caution">
    <text evidence="1">The sequence shown here is derived from an EMBL/GenBank/DDBJ whole genome shotgun (WGS) entry which is preliminary data.</text>
</comment>
<sequence length="195" mass="21639">MDSNGITYGKQFIMDSNGVRLGSIIMDHNGIRMATHDNDTPGPPQAMAAGSASRHMPGFTQPEPARGRSHAHDHAEGKGKAVARDRSTSSVSSASSVSSSSTASSLDSLPDYDDVREQQLPTYLNILRDWTSNPNHIRTNTDVIWFKNELKLAKFHSANSSVDKKELKSQIKTLLKQWKQIQRDQRKLQHSGRET</sequence>
<evidence type="ECO:0000313" key="2">
    <source>
        <dbReference type="Proteomes" id="UP001148737"/>
    </source>
</evidence>
<dbReference type="Proteomes" id="UP001148737">
    <property type="component" value="Unassembled WGS sequence"/>
</dbReference>
<keyword evidence="2" id="KW-1185">Reference proteome</keyword>
<dbReference type="EMBL" id="JANAKD010003733">
    <property type="protein sequence ID" value="KAJ3471965.1"/>
    <property type="molecule type" value="Genomic_DNA"/>
</dbReference>
<reference evidence="1" key="1">
    <citation type="submission" date="2022-07" db="EMBL/GenBank/DDBJ databases">
        <title>Genome Sequence of Lecanicillium saksenae.</title>
        <authorList>
            <person name="Buettner E."/>
        </authorList>
    </citation>
    <scope>NUCLEOTIDE SEQUENCE</scope>
    <source>
        <strain evidence="1">VT-O1</strain>
    </source>
</reference>
<proteinExistence type="predicted"/>
<protein>
    <submittedName>
        <fullName evidence="1">Uncharacterized protein</fullName>
    </submittedName>
</protein>
<evidence type="ECO:0000313" key="1">
    <source>
        <dbReference type="EMBL" id="KAJ3471965.1"/>
    </source>
</evidence>
<organism evidence="1 2">
    <name type="scientific">Lecanicillium saksenae</name>
    <dbReference type="NCBI Taxonomy" id="468837"/>
    <lineage>
        <taxon>Eukaryota</taxon>
        <taxon>Fungi</taxon>
        <taxon>Dikarya</taxon>
        <taxon>Ascomycota</taxon>
        <taxon>Pezizomycotina</taxon>
        <taxon>Sordariomycetes</taxon>
        <taxon>Hypocreomycetidae</taxon>
        <taxon>Hypocreales</taxon>
        <taxon>Cordycipitaceae</taxon>
        <taxon>Lecanicillium</taxon>
    </lineage>
</organism>
<gene>
    <name evidence="1" type="ORF">NLG97_g11407</name>
</gene>